<dbReference type="Proteomes" id="UP001151760">
    <property type="component" value="Unassembled WGS sequence"/>
</dbReference>
<dbReference type="PANTHER" id="PTHR32387">
    <property type="entry name" value="WU:FJ29H11"/>
    <property type="match status" value="1"/>
</dbReference>
<dbReference type="PANTHER" id="PTHR32387:SF0">
    <property type="entry name" value="PROTEIN NO VEIN"/>
    <property type="match status" value="1"/>
</dbReference>
<reference evidence="1" key="1">
    <citation type="journal article" date="2022" name="Int. J. Mol. Sci.">
        <title>Draft Genome of Tanacetum Coccineum: Genomic Comparison of Closely Related Tanacetum-Family Plants.</title>
        <authorList>
            <person name="Yamashiro T."/>
            <person name="Shiraishi A."/>
            <person name="Nakayama K."/>
            <person name="Satake H."/>
        </authorList>
    </citation>
    <scope>NUCLEOTIDE SEQUENCE</scope>
</reference>
<protein>
    <submittedName>
        <fullName evidence="1">Uncharacterized protein</fullName>
    </submittedName>
</protein>
<keyword evidence="2" id="KW-1185">Reference proteome</keyword>
<comment type="caution">
    <text evidence="1">The sequence shown here is derived from an EMBL/GenBank/DDBJ whole genome shotgun (WGS) entry which is preliminary data.</text>
</comment>
<reference evidence="1" key="2">
    <citation type="submission" date="2022-01" db="EMBL/GenBank/DDBJ databases">
        <authorList>
            <person name="Yamashiro T."/>
            <person name="Shiraishi A."/>
            <person name="Satake H."/>
            <person name="Nakayama K."/>
        </authorList>
    </citation>
    <scope>NUCLEOTIDE SEQUENCE</scope>
</reference>
<name>A0ABQ5A5Z0_9ASTR</name>
<dbReference type="EMBL" id="BQNB010011906">
    <property type="protein sequence ID" value="GJS96697.1"/>
    <property type="molecule type" value="Genomic_DNA"/>
</dbReference>
<evidence type="ECO:0000313" key="2">
    <source>
        <dbReference type="Proteomes" id="UP001151760"/>
    </source>
</evidence>
<proteinExistence type="predicted"/>
<sequence>MEEKETMILPTVQDKWVSLHQSFGLVCWCDDGELEKEFQNLNNVNFLCLGNLTTEEKVSALFRRLGISSLSEFRNLLDDSLIIMRKEAVGNGIVNVYTRKDKLTWFVESRKLKSSHICEDVETTEISAEVSKFSLPSLRFLPLVEVYKFLPAATSKLKKFLLELGVTGFCGNNEGSTVTGYDSQDYALVVDKFPSKLTEKSVNLLKVLDTLWDDYSSDKLTAFSSSMDDQLHFPYELFHNCEAVHAVLGDNKPYCIPKVSLLKFIMCTTARDGSATLLIYAIFCHED</sequence>
<organism evidence="1 2">
    <name type="scientific">Tanacetum coccineum</name>
    <dbReference type="NCBI Taxonomy" id="301880"/>
    <lineage>
        <taxon>Eukaryota</taxon>
        <taxon>Viridiplantae</taxon>
        <taxon>Streptophyta</taxon>
        <taxon>Embryophyta</taxon>
        <taxon>Tracheophyta</taxon>
        <taxon>Spermatophyta</taxon>
        <taxon>Magnoliopsida</taxon>
        <taxon>eudicotyledons</taxon>
        <taxon>Gunneridae</taxon>
        <taxon>Pentapetalae</taxon>
        <taxon>asterids</taxon>
        <taxon>campanulids</taxon>
        <taxon>Asterales</taxon>
        <taxon>Asteraceae</taxon>
        <taxon>Asteroideae</taxon>
        <taxon>Anthemideae</taxon>
        <taxon>Anthemidinae</taxon>
        <taxon>Tanacetum</taxon>
    </lineage>
</organism>
<gene>
    <name evidence="1" type="ORF">Tco_0803665</name>
</gene>
<accession>A0ABQ5A5Z0</accession>
<evidence type="ECO:0000313" key="1">
    <source>
        <dbReference type="EMBL" id="GJS96697.1"/>
    </source>
</evidence>
<dbReference type="InterPro" id="IPR052957">
    <property type="entry name" value="Auxin_embryo_med"/>
</dbReference>